<dbReference type="Proteomes" id="UP000198226">
    <property type="component" value="Chromosome I"/>
</dbReference>
<protein>
    <submittedName>
        <fullName evidence="1">Uncharacterized protein</fullName>
    </submittedName>
</protein>
<dbReference type="AlphaFoldDB" id="A0A1C5IRT7"/>
<dbReference type="EMBL" id="LT607752">
    <property type="protein sequence ID" value="SCG60701.1"/>
    <property type="molecule type" value="Genomic_DNA"/>
</dbReference>
<accession>A0A1C5IRT7</accession>
<evidence type="ECO:0000313" key="1">
    <source>
        <dbReference type="EMBL" id="SCG60701.1"/>
    </source>
</evidence>
<organism evidence="1 2">
    <name type="scientific">Micromonospora rifamycinica</name>
    <dbReference type="NCBI Taxonomy" id="291594"/>
    <lineage>
        <taxon>Bacteria</taxon>
        <taxon>Bacillati</taxon>
        <taxon>Actinomycetota</taxon>
        <taxon>Actinomycetes</taxon>
        <taxon>Micromonosporales</taxon>
        <taxon>Micromonosporaceae</taxon>
        <taxon>Micromonospora</taxon>
    </lineage>
</organism>
<sequence>MHDNSCRKPPGVDMGSRPCDGCSRWLSISQVNDGRDYCCGECRERNTRRTR</sequence>
<reference evidence="2" key="1">
    <citation type="submission" date="2016-06" db="EMBL/GenBank/DDBJ databases">
        <authorList>
            <person name="Varghese N."/>
            <person name="Submissions Spin"/>
        </authorList>
    </citation>
    <scope>NUCLEOTIDE SEQUENCE [LARGE SCALE GENOMIC DNA]</scope>
    <source>
        <strain evidence="2">DSM 44983</strain>
    </source>
</reference>
<evidence type="ECO:0000313" key="2">
    <source>
        <dbReference type="Proteomes" id="UP000198226"/>
    </source>
</evidence>
<proteinExistence type="predicted"/>
<keyword evidence="2" id="KW-1185">Reference proteome</keyword>
<name>A0A1C5IRT7_9ACTN</name>
<gene>
    <name evidence="1" type="ORF">GA0070623_2785</name>
</gene>